<gene>
    <name evidence="1" type="ORF">GPUH_LOCUS16654</name>
</gene>
<dbReference type="AlphaFoldDB" id="A0A183E6R1"/>
<proteinExistence type="predicted"/>
<sequence length="176" mass="20381">MTIRNVSRRRLIMAEQVPDMKAFTASKGAAHRMLQAKIRIIPAHERILLVASQHNRSREIDNGETKCRVANTVWIVMANVDQNHKRLDDKSSIDDADLEEIDRCVYLEQEVNMQRILHPTIARRRTASWHKSHIIAVVLRVLDQKGRAHLFNTAVLKTVMHGCITDVRKLMSEYWP</sequence>
<reference evidence="3" key="1">
    <citation type="submission" date="2016-06" db="UniProtKB">
        <authorList>
            <consortium name="WormBaseParasite"/>
        </authorList>
    </citation>
    <scope>IDENTIFICATION</scope>
</reference>
<name>A0A183E6R1_9BILA</name>
<dbReference type="Proteomes" id="UP000271098">
    <property type="component" value="Unassembled WGS sequence"/>
</dbReference>
<protein>
    <submittedName>
        <fullName evidence="1 3">Uncharacterized protein</fullName>
    </submittedName>
</protein>
<evidence type="ECO:0000313" key="1">
    <source>
        <dbReference type="EMBL" id="VDN28291.1"/>
    </source>
</evidence>
<reference evidence="1 2" key="2">
    <citation type="submission" date="2018-11" db="EMBL/GenBank/DDBJ databases">
        <authorList>
            <consortium name="Pathogen Informatics"/>
        </authorList>
    </citation>
    <scope>NUCLEOTIDE SEQUENCE [LARGE SCALE GENOMIC DNA]</scope>
</reference>
<evidence type="ECO:0000313" key="2">
    <source>
        <dbReference type="Proteomes" id="UP000271098"/>
    </source>
</evidence>
<keyword evidence="2" id="KW-1185">Reference proteome</keyword>
<accession>A0A183E6R1</accession>
<dbReference type="WBParaSite" id="GPUH_0001667401-mRNA-1">
    <property type="protein sequence ID" value="GPUH_0001667401-mRNA-1"/>
    <property type="gene ID" value="GPUH_0001667401"/>
</dbReference>
<evidence type="ECO:0000313" key="3">
    <source>
        <dbReference type="WBParaSite" id="GPUH_0001667401-mRNA-1"/>
    </source>
</evidence>
<dbReference type="EMBL" id="UYRT01084051">
    <property type="protein sequence ID" value="VDN28291.1"/>
    <property type="molecule type" value="Genomic_DNA"/>
</dbReference>
<organism evidence="3">
    <name type="scientific">Gongylonema pulchrum</name>
    <dbReference type="NCBI Taxonomy" id="637853"/>
    <lineage>
        <taxon>Eukaryota</taxon>
        <taxon>Metazoa</taxon>
        <taxon>Ecdysozoa</taxon>
        <taxon>Nematoda</taxon>
        <taxon>Chromadorea</taxon>
        <taxon>Rhabditida</taxon>
        <taxon>Spirurina</taxon>
        <taxon>Spiruromorpha</taxon>
        <taxon>Spiruroidea</taxon>
        <taxon>Gongylonematidae</taxon>
        <taxon>Gongylonema</taxon>
    </lineage>
</organism>